<accession>A0A3N1G9Y1</accession>
<keyword evidence="2" id="KW-1185">Reference proteome</keyword>
<dbReference type="EMBL" id="RJKN01000008">
    <property type="protein sequence ID" value="ROP27045.1"/>
    <property type="molecule type" value="Genomic_DNA"/>
</dbReference>
<dbReference type="InterPro" id="IPR006439">
    <property type="entry name" value="HAD-SF_hydro_IA"/>
</dbReference>
<dbReference type="NCBIfam" id="TIGR01509">
    <property type="entry name" value="HAD-SF-IA-v3"/>
    <property type="match status" value="1"/>
</dbReference>
<dbReference type="InParanoid" id="A0A3N1G9Y1"/>
<protein>
    <submittedName>
        <fullName evidence="1">2-haloacid dehalogenase</fullName>
    </submittedName>
</protein>
<dbReference type="AlphaFoldDB" id="A0A3N1G9Y1"/>
<sequence length="215" mass="22566">MTTPADAPPTTVVMDLGNVLVRWDPTRVWNTLDPADVAAFLAAVDFRAWNHAMDAGLTGAEAVARLEATDPAHAAVGRAYVDGFLDTLVGPVPGTRAVVEELAAAGVRLLALTNWSAELFDRAADVLEEVVGLSTFEDVLVSGRERLAKPDPAVFRLLLDRHGLDPAATAFVDDAPANVEAAAGVGLRAVLFTDAGALRRELGRMGLPVAPPVGR</sequence>
<organism evidence="1 2">
    <name type="scientific">Pseudokineococcus lusitanus</name>
    <dbReference type="NCBI Taxonomy" id="763993"/>
    <lineage>
        <taxon>Bacteria</taxon>
        <taxon>Bacillati</taxon>
        <taxon>Actinomycetota</taxon>
        <taxon>Actinomycetes</taxon>
        <taxon>Kineosporiales</taxon>
        <taxon>Kineosporiaceae</taxon>
        <taxon>Pseudokineococcus</taxon>
    </lineage>
</organism>
<dbReference type="InterPro" id="IPR036412">
    <property type="entry name" value="HAD-like_sf"/>
</dbReference>
<gene>
    <name evidence="1" type="ORF">EDC03_2973</name>
</gene>
<dbReference type="PANTHER" id="PTHR43611">
    <property type="entry name" value="ALPHA-D-GLUCOSE 1-PHOSPHATE PHOSPHATASE"/>
    <property type="match status" value="1"/>
</dbReference>
<evidence type="ECO:0000313" key="2">
    <source>
        <dbReference type="Proteomes" id="UP000276232"/>
    </source>
</evidence>
<dbReference type="Gene3D" id="3.40.50.1000">
    <property type="entry name" value="HAD superfamily/HAD-like"/>
    <property type="match status" value="1"/>
</dbReference>
<name>A0A3N1G9Y1_9ACTN</name>
<comment type="caution">
    <text evidence="1">The sequence shown here is derived from an EMBL/GenBank/DDBJ whole genome shotgun (WGS) entry which is preliminary data.</text>
</comment>
<dbReference type="Proteomes" id="UP000276232">
    <property type="component" value="Unassembled WGS sequence"/>
</dbReference>
<dbReference type="InterPro" id="IPR023214">
    <property type="entry name" value="HAD_sf"/>
</dbReference>
<evidence type="ECO:0000313" key="1">
    <source>
        <dbReference type="EMBL" id="ROP27045.1"/>
    </source>
</evidence>
<dbReference type="RefSeq" id="WP_199720291.1">
    <property type="nucleotide sequence ID" value="NZ_RJKN01000008.1"/>
</dbReference>
<dbReference type="Pfam" id="PF00702">
    <property type="entry name" value="Hydrolase"/>
    <property type="match status" value="1"/>
</dbReference>
<dbReference type="CDD" id="cd02603">
    <property type="entry name" value="HAD_sEH-N_like"/>
    <property type="match status" value="1"/>
</dbReference>
<proteinExistence type="predicted"/>
<reference evidence="1 2" key="1">
    <citation type="journal article" date="2015" name="Stand. Genomic Sci.">
        <title>Genomic Encyclopedia of Bacterial and Archaeal Type Strains, Phase III: the genomes of soil and plant-associated and newly described type strains.</title>
        <authorList>
            <person name="Whitman W.B."/>
            <person name="Woyke T."/>
            <person name="Klenk H.P."/>
            <person name="Zhou Y."/>
            <person name="Lilburn T.G."/>
            <person name="Beck B.J."/>
            <person name="De Vos P."/>
            <person name="Vandamme P."/>
            <person name="Eisen J.A."/>
            <person name="Garrity G."/>
            <person name="Hugenholtz P."/>
            <person name="Kyrpides N.C."/>
        </authorList>
    </citation>
    <scope>NUCLEOTIDE SEQUENCE [LARGE SCALE GENOMIC DNA]</scope>
    <source>
        <strain evidence="1 2">CECT 7306</strain>
    </source>
</reference>
<dbReference type="PRINTS" id="PR00413">
    <property type="entry name" value="HADHALOGNASE"/>
</dbReference>
<dbReference type="SUPFAM" id="SSF56784">
    <property type="entry name" value="HAD-like"/>
    <property type="match status" value="1"/>
</dbReference>
<dbReference type="PANTHER" id="PTHR43611:SF3">
    <property type="entry name" value="FLAVIN MONONUCLEOTIDE HYDROLASE 1, CHLOROPLATIC"/>
    <property type="match status" value="1"/>
</dbReference>